<proteinExistence type="predicted"/>
<dbReference type="InterPro" id="IPR050194">
    <property type="entry name" value="Glycosyltransferase_grp1"/>
</dbReference>
<dbReference type="OrthoDB" id="3180470at2"/>
<dbReference type="GO" id="GO:0016758">
    <property type="term" value="F:hexosyltransferase activity"/>
    <property type="evidence" value="ECO:0007669"/>
    <property type="project" value="TreeGrafter"/>
</dbReference>
<evidence type="ECO:0000313" key="4">
    <source>
        <dbReference type="EMBL" id="PWR12031.1"/>
    </source>
</evidence>
<protein>
    <submittedName>
        <fullName evidence="4">Glycosyltransferase WbuB</fullName>
    </submittedName>
</protein>
<reference evidence="4 5" key="1">
    <citation type="submission" date="2018-05" db="EMBL/GenBank/DDBJ databases">
        <title>Micromonosporas from Atacama Desert.</title>
        <authorList>
            <person name="Carro L."/>
            <person name="Golinska P."/>
            <person name="Klenk H.-P."/>
            <person name="Goodfellow M."/>
        </authorList>
    </citation>
    <scope>NUCLEOTIDE SEQUENCE [LARGE SCALE GENOMIC DNA]</scope>
    <source>
        <strain evidence="4 5">4G51</strain>
    </source>
</reference>
<dbReference type="Proteomes" id="UP000246050">
    <property type="component" value="Unassembled WGS sequence"/>
</dbReference>
<dbReference type="Pfam" id="PF13692">
    <property type="entry name" value="Glyco_trans_1_4"/>
    <property type="match status" value="1"/>
</dbReference>
<accession>A0A317DAW2</accession>
<dbReference type="PANTHER" id="PTHR45947:SF3">
    <property type="entry name" value="SULFOQUINOVOSYL TRANSFERASE SQD2"/>
    <property type="match status" value="1"/>
</dbReference>
<dbReference type="Pfam" id="PF13579">
    <property type="entry name" value="Glyco_trans_4_4"/>
    <property type="match status" value="1"/>
</dbReference>
<dbReference type="CDD" id="cd03794">
    <property type="entry name" value="GT4_WbuB-like"/>
    <property type="match status" value="1"/>
</dbReference>
<dbReference type="AlphaFoldDB" id="A0A317DAW2"/>
<organism evidence="4 5">
    <name type="scientific">Micromonospora sicca</name>
    <dbReference type="NCBI Taxonomy" id="2202420"/>
    <lineage>
        <taxon>Bacteria</taxon>
        <taxon>Bacillati</taxon>
        <taxon>Actinomycetota</taxon>
        <taxon>Actinomycetes</taxon>
        <taxon>Micromonosporales</taxon>
        <taxon>Micromonosporaceae</taxon>
        <taxon>Micromonospora</taxon>
    </lineage>
</organism>
<feature type="domain" description="Glycosyltransferase subfamily 4-like N-terminal" evidence="3">
    <location>
        <begin position="20"/>
        <end position="202"/>
    </location>
</feature>
<evidence type="ECO:0000259" key="3">
    <source>
        <dbReference type="Pfam" id="PF13579"/>
    </source>
</evidence>
<dbReference type="PANTHER" id="PTHR45947">
    <property type="entry name" value="SULFOQUINOVOSYL TRANSFERASE SQD2"/>
    <property type="match status" value="1"/>
</dbReference>
<keyword evidence="2 4" id="KW-0808">Transferase</keyword>
<dbReference type="Gene3D" id="3.40.50.2000">
    <property type="entry name" value="Glycogen Phosphorylase B"/>
    <property type="match status" value="2"/>
</dbReference>
<dbReference type="SUPFAM" id="SSF53756">
    <property type="entry name" value="UDP-Glycosyltransferase/glycogen phosphorylase"/>
    <property type="match status" value="1"/>
</dbReference>
<name>A0A317DAW2_9ACTN</name>
<evidence type="ECO:0000256" key="2">
    <source>
        <dbReference type="ARBA" id="ARBA00022679"/>
    </source>
</evidence>
<comment type="caution">
    <text evidence="4">The sequence shown here is derived from an EMBL/GenBank/DDBJ whole genome shotgun (WGS) entry which is preliminary data.</text>
</comment>
<dbReference type="InterPro" id="IPR028098">
    <property type="entry name" value="Glyco_trans_4-like_N"/>
</dbReference>
<keyword evidence="1" id="KW-0328">Glycosyltransferase</keyword>
<dbReference type="RefSeq" id="WP_109803984.1">
    <property type="nucleotide sequence ID" value="NZ_QGKS01000301.1"/>
</dbReference>
<dbReference type="GO" id="GO:1901137">
    <property type="term" value="P:carbohydrate derivative biosynthetic process"/>
    <property type="evidence" value="ECO:0007669"/>
    <property type="project" value="UniProtKB-ARBA"/>
</dbReference>
<evidence type="ECO:0000256" key="1">
    <source>
        <dbReference type="ARBA" id="ARBA00022676"/>
    </source>
</evidence>
<sequence length="412" mass="45035">MRIGLVSQWYPPEPIFIPGELARALSERGHEVRVLTSFPNYPGGQLYPSWQQRWRDTTTTGNLTVRRVPHRPSHGSSATGRMISYLSFAATSTLAALRYLAHVDVLYVYHPPATTFAPAAVLRRLNRIPVLLHVQDVWPESVTASGLAPTGTAGRFLTTALNATMRRLYRDASAIAVIAPSMQQLLVERGAEPDRVRTVLNWTDETLFRPVRPTPQARAAIGYRGRCTVMFAGNMGQFQHLETAIRAAAAIEDRMDLVLVGSGVDQENARRLAATLGASNVRFLDRRPPNQMAELYAAADCQLVCLRDLPALRATVPSKLQAALACGSPVVVSAAGDVARLVEAAGAGLTCPPEDWPALADRFTRIAAWSPAQRVAAGARARRFYQKRMALHVGVDQIEDMLTKIAKQEVGT</sequence>
<gene>
    <name evidence="4" type="ORF">DKT69_25180</name>
</gene>
<dbReference type="EMBL" id="QGKS01000301">
    <property type="protein sequence ID" value="PWR12031.1"/>
    <property type="molecule type" value="Genomic_DNA"/>
</dbReference>
<evidence type="ECO:0000313" key="5">
    <source>
        <dbReference type="Proteomes" id="UP000246050"/>
    </source>
</evidence>